<evidence type="ECO:0000259" key="6">
    <source>
        <dbReference type="PROSITE" id="PS51406"/>
    </source>
</evidence>
<evidence type="ECO:0000313" key="8">
    <source>
        <dbReference type="Proteomes" id="UP001150924"/>
    </source>
</evidence>
<dbReference type="PROSITE" id="PS51406">
    <property type="entry name" value="FIBRINOGEN_C_2"/>
    <property type="match status" value="1"/>
</dbReference>
<sequence>MHFHKPALIPFCATAVALALLGCGTADAPGQDTDGDPSTSTGATTDAPTGTSGVTEGGPASCGDGVQDAGEECDDGADNGADRPCTPKCTKVACGDGFQGPGEGCDDGNSLDGDSCTSACQAPGCGDGVVSVGEECDDMNTDNSDGCLNSCQLASCGDGYVYSGTEPCDDGDDDNGDGCLDTCEVAKCGDGFLHEEVEICDDGDSDNGDECLNNCQQARCGDGFVQEGAEACDDGNEIDNDLCKNDCSAPASCVDGEQNGGESDVDCGGLHCFGCLDAQVCDNNADCMSSYCHEGLCVTPRHCRDLRDFGLETEDGVYGVDPDGPDGPLPPAQVFCEMTFNGGGWQAVYNMMDKPIGEAAAQAMLDSLSANGPAGPVLPDSNSPAVLTEGLVLADFTEVVFGWAPTSGSDVARYGRLESPAGLAGVCYLDGYCGAGIEVGEFDIVPTGNTRTLRTGDGDDFPHVGLGYDEQIMVWGYDRQASIFSNWANWNDQNMCCKAGNVEAIEVPGWRYTIYVR</sequence>
<dbReference type="SUPFAM" id="SSF56496">
    <property type="entry name" value="Fibrinogen C-terminal domain-like"/>
    <property type="match status" value="1"/>
</dbReference>
<feature type="region of interest" description="Disordered" evidence="4">
    <location>
        <begin position="30"/>
        <end position="61"/>
    </location>
</feature>
<dbReference type="AlphaFoldDB" id="A0A9X3EL10"/>
<dbReference type="EMBL" id="JAPNKE010000002">
    <property type="protein sequence ID" value="MCY1005645.1"/>
    <property type="molecule type" value="Genomic_DNA"/>
</dbReference>
<keyword evidence="1 5" id="KW-0732">Signal</keyword>
<dbReference type="InterPro" id="IPR036056">
    <property type="entry name" value="Fibrinogen-like_C"/>
</dbReference>
<dbReference type="InterPro" id="IPR002181">
    <property type="entry name" value="Fibrinogen_a/b/g_C_dom"/>
</dbReference>
<dbReference type="PROSITE" id="PS51257">
    <property type="entry name" value="PROKAR_LIPOPROTEIN"/>
    <property type="match status" value="1"/>
</dbReference>
<feature type="signal peptide" evidence="5">
    <location>
        <begin position="1"/>
        <end position="28"/>
    </location>
</feature>
<protein>
    <submittedName>
        <fullName evidence="7">DUF4215 domain-containing protein</fullName>
    </submittedName>
</protein>
<organism evidence="7 8">
    <name type="scientific">Nannocystis pusilla</name>
    <dbReference type="NCBI Taxonomy" id="889268"/>
    <lineage>
        <taxon>Bacteria</taxon>
        <taxon>Pseudomonadati</taxon>
        <taxon>Myxococcota</taxon>
        <taxon>Polyangia</taxon>
        <taxon>Nannocystales</taxon>
        <taxon>Nannocystaceae</taxon>
        <taxon>Nannocystis</taxon>
    </lineage>
</organism>
<feature type="chain" id="PRO_5040770950" evidence="5">
    <location>
        <begin position="29"/>
        <end position="517"/>
    </location>
</feature>
<dbReference type="PROSITE" id="PS00018">
    <property type="entry name" value="EF_HAND_1"/>
    <property type="match status" value="1"/>
</dbReference>
<evidence type="ECO:0000256" key="1">
    <source>
        <dbReference type="ARBA" id="ARBA00022729"/>
    </source>
</evidence>
<dbReference type="InterPro" id="IPR011936">
    <property type="entry name" value="Myxo_disulph_rpt"/>
</dbReference>
<dbReference type="Gene3D" id="3.90.215.10">
    <property type="entry name" value="Gamma Fibrinogen, chain A, domain 1"/>
    <property type="match status" value="1"/>
</dbReference>
<reference evidence="7" key="1">
    <citation type="submission" date="2022-11" db="EMBL/GenBank/DDBJ databases">
        <title>Minimal conservation of predation-associated metabolite biosynthetic gene clusters underscores biosynthetic potential of Myxococcota including descriptions for ten novel species: Archangium lansinium sp. nov., Myxococcus landrumus sp. nov., Nannocystis bai.</title>
        <authorList>
            <person name="Ahearne A."/>
            <person name="Stevens C."/>
            <person name="Phillips K."/>
        </authorList>
    </citation>
    <scope>NUCLEOTIDE SEQUENCE</scope>
    <source>
        <strain evidence="7">Na p29</strain>
    </source>
</reference>
<dbReference type="NCBIfam" id="TIGR02232">
    <property type="entry name" value="myxo_disulf_rpt"/>
    <property type="match status" value="4"/>
</dbReference>
<dbReference type="Proteomes" id="UP001150924">
    <property type="component" value="Unassembled WGS sequence"/>
</dbReference>
<dbReference type="NCBIfam" id="NF040941">
    <property type="entry name" value="GGGWT_bact"/>
    <property type="match status" value="1"/>
</dbReference>
<keyword evidence="8" id="KW-1185">Reference proteome</keyword>
<dbReference type="InterPro" id="IPR014716">
    <property type="entry name" value="Fibrinogen_a/b/g_C_1"/>
</dbReference>
<evidence type="ECO:0000256" key="5">
    <source>
        <dbReference type="SAM" id="SignalP"/>
    </source>
</evidence>
<comment type="caution">
    <text evidence="7">The sequence shown here is derived from an EMBL/GenBank/DDBJ whole genome shotgun (WGS) entry which is preliminary data.</text>
</comment>
<dbReference type="InterPro" id="IPR018247">
    <property type="entry name" value="EF_Hand_1_Ca_BS"/>
</dbReference>
<keyword evidence="2" id="KW-0677">Repeat</keyword>
<keyword evidence="3" id="KW-1015">Disulfide bond</keyword>
<evidence type="ECO:0000256" key="4">
    <source>
        <dbReference type="SAM" id="MobiDB-lite"/>
    </source>
</evidence>
<gene>
    <name evidence="7" type="ORF">OV079_08705</name>
</gene>
<feature type="compositionally biased region" description="Polar residues" evidence="4">
    <location>
        <begin position="36"/>
        <end position="54"/>
    </location>
</feature>
<feature type="domain" description="Fibrinogen C-terminal" evidence="6">
    <location>
        <begin position="294"/>
        <end position="353"/>
    </location>
</feature>
<evidence type="ECO:0000256" key="2">
    <source>
        <dbReference type="ARBA" id="ARBA00022737"/>
    </source>
</evidence>
<name>A0A9X3EL10_9BACT</name>
<evidence type="ECO:0000313" key="7">
    <source>
        <dbReference type="EMBL" id="MCY1005645.1"/>
    </source>
</evidence>
<accession>A0A9X3EL10</accession>
<evidence type="ECO:0000256" key="3">
    <source>
        <dbReference type="ARBA" id="ARBA00023157"/>
    </source>
</evidence>
<dbReference type="Pfam" id="PF13948">
    <property type="entry name" value="DUF4215"/>
    <property type="match status" value="1"/>
</dbReference>
<dbReference type="RefSeq" id="WP_267767390.1">
    <property type="nucleotide sequence ID" value="NZ_JAPNKE010000002.1"/>
</dbReference>
<proteinExistence type="predicted"/>